<proteinExistence type="predicted"/>
<dbReference type="Pfam" id="PF24924">
    <property type="entry name" value="DUF7745"/>
    <property type="match status" value="1"/>
</dbReference>
<dbReference type="PANTHER" id="PTHR48200:SF1">
    <property type="entry name" value="AMINOTRANSFERASE-LIKE PLANT MOBILE DOMAIN-CONTAINING PROTEIN"/>
    <property type="match status" value="1"/>
</dbReference>
<dbReference type="EMBL" id="OIVN01001052">
    <property type="protein sequence ID" value="SPC89226.1"/>
    <property type="molecule type" value="Genomic_DNA"/>
</dbReference>
<dbReference type="InterPro" id="IPR056647">
    <property type="entry name" value="DUF7745"/>
</dbReference>
<protein>
    <recommendedName>
        <fullName evidence="1">DUF7745 domain-containing protein</fullName>
    </recommendedName>
</protein>
<accession>A0A2N9FEB2</accession>
<evidence type="ECO:0000313" key="2">
    <source>
        <dbReference type="EMBL" id="SPC89226.1"/>
    </source>
</evidence>
<dbReference type="AlphaFoldDB" id="A0A2N9FEB2"/>
<feature type="domain" description="DUF7745" evidence="1">
    <location>
        <begin position="29"/>
        <end position="91"/>
    </location>
</feature>
<dbReference type="PANTHER" id="PTHR48200">
    <property type="entry name" value="PROTEIN, PUTATIVE-RELATED"/>
    <property type="match status" value="1"/>
</dbReference>
<name>A0A2N9FEB2_FAGSY</name>
<organism evidence="2">
    <name type="scientific">Fagus sylvatica</name>
    <name type="common">Beechnut</name>
    <dbReference type="NCBI Taxonomy" id="28930"/>
    <lineage>
        <taxon>Eukaryota</taxon>
        <taxon>Viridiplantae</taxon>
        <taxon>Streptophyta</taxon>
        <taxon>Embryophyta</taxon>
        <taxon>Tracheophyta</taxon>
        <taxon>Spermatophyta</taxon>
        <taxon>Magnoliopsida</taxon>
        <taxon>eudicotyledons</taxon>
        <taxon>Gunneridae</taxon>
        <taxon>Pentapetalae</taxon>
        <taxon>rosids</taxon>
        <taxon>fabids</taxon>
        <taxon>Fagales</taxon>
        <taxon>Fagaceae</taxon>
        <taxon>Fagus</taxon>
    </lineage>
</organism>
<gene>
    <name evidence="2" type="ORF">FSB_LOCUS17108</name>
</gene>
<evidence type="ECO:0000259" key="1">
    <source>
        <dbReference type="Pfam" id="PF24924"/>
    </source>
</evidence>
<reference evidence="2" key="1">
    <citation type="submission" date="2018-02" db="EMBL/GenBank/DDBJ databases">
        <authorList>
            <person name="Cohen D.B."/>
            <person name="Kent A.D."/>
        </authorList>
    </citation>
    <scope>NUCLEOTIDE SEQUENCE</scope>
</reference>
<sequence length="448" mass="49701">MASSSGGPGSLVVLHFHDFHTEWMRHWWDLLEGMDRALIKGVFGKFSSLMQLRVDHGLLEALASFWDPTHCCFSIGEMDLVPTLEERAGLGEIPSQCLQDRLRSSSNYGSVVICGISASAKLLTTSRGVHCFDGMPPPGVWGYAGYFPNLALRQFGGLQYLPHLGDLSLVMFDYVAGSNMWKLLSTAKKIWGRHFFEMVFVEDGLPADSSVTVEFVEWREGWNPSFIPRPIIQPDASHPLVPPSLQVSAPAGRSGRVVDLERELDEARVELVALHFARVSEKESATHVESMQRTLHHSNAAMANLRLDLEAQKGNASILQEMNDFLREQLEISKGARDHPEQALTNVQGQLEALVDPSTGRPHDIVHLQRSLDESEAALSAARTSMRTMRLSSEGLAVARALHRATRVVESLGTEAHTVLKEYKEGDPILSTSLGRFCMETCIRLDHL</sequence>